<gene>
    <name evidence="4" type="ORF">CPJ18_19540</name>
    <name evidence="5" type="ORF">DSM25559_1335</name>
    <name evidence="2" type="ORF">RMR22_11035</name>
    <name evidence="3" type="ORF">RMS29_04670</name>
</gene>
<reference evidence="5" key="1">
    <citation type="submission" date="2016-10" db="EMBL/GenBank/DDBJ databases">
        <authorList>
            <person name="de Groot N.N."/>
        </authorList>
    </citation>
    <scope>NUCLEOTIDE SEQUENCE [LARGE SCALE GENOMIC DNA]</scope>
    <source>
        <strain evidence="5">DSM25559</strain>
    </source>
</reference>
<dbReference type="Proteomes" id="UP000187891">
    <property type="component" value="Unassembled WGS sequence"/>
</dbReference>
<proteinExistence type="predicted"/>
<evidence type="ECO:0000313" key="7">
    <source>
        <dbReference type="Proteomes" id="UP000237447"/>
    </source>
</evidence>
<feature type="chain" id="PRO_5044564667" evidence="1">
    <location>
        <begin position="23"/>
        <end position="96"/>
    </location>
</feature>
<evidence type="ECO:0000256" key="1">
    <source>
        <dbReference type="SAM" id="SignalP"/>
    </source>
</evidence>
<dbReference type="AlphaFoldDB" id="A0A1R3TF35"/>
<dbReference type="RefSeq" id="WP_077118557.1">
    <property type="nucleotide sequence ID" value="NZ_CP192765.1"/>
</dbReference>
<dbReference type="GeneID" id="86881516"/>
<dbReference type="EMBL" id="JAVRAD010000002">
    <property type="protein sequence ID" value="MDX8328509.1"/>
    <property type="molecule type" value="Genomic_DNA"/>
</dbReference>
<dbReference type="Proteomes" id="UP001277561">
    <property type="component" value="Unassembled WGS sequence"/>
</dbReference>
<dbReference type="EMBL" id="FMUE01000002">
    <property type="protein sequence ID" value="SCX14559.1"/>
    <property type="molecule type" value="Genomic_DNA"/>
</dbReference>
<accession>A0A1R3TF35</accession>
<evidence type="ECO:0000313" key="6">
    <source>
        <dbReference type="Proteomes" id="UP000187891"/>
    </source>
</evidence>
<organism evidence="5 6">
    <name type="scientific">Agrobacterium rosae</name>
    <dbReference type="NCBI Taxonomy" id="1972867"/>
    <lineage>
        <taxon>Bacteria</taxon>
        <taxon>Pseudomonadati</taxon>
        <taxon>Pseudomonadota</taxon>
        <taxon>Alphaproteobacteria</taxon>
        <taxon>Hyphomicrobiales</taxon>
        <taxon>Rhizobiaceae</taxon>
        <taxon>Rhizobium/Agrobacterium group</taxon>
        <taxon>Agrobacterium</taxon>
    </lineage>
</organism>
<reference evidence="2 8" key="4">
    <citation type="journal article" date="2023" name="Phytobiomes J">
        <title>Deciphering the key players within the bacterial microbiota associated with aerial crown gall tumors on rhododendron: Insights into the gallobiome.</title>
        <authorList>
            <person name="Kuzmanovic N."/>
            <person name="Nesme J."/>
            <person name="Wolf J."/>
            <person name="Neumann-Schaal M."/>
            <person name="Petersen J."/>
            <person name="Fernandez-Gnecco G."/>
            <person name="Sproeer C."/>
            <person name="Bunk B."/>
            <person name="Overmann J."/>
            <person name="Sorensen S.J."/>
            <person name="Idczak E."/>
            <person name="Smalla K."/>
        </authorList>
    </citation>
    <scope>NUCLEOTIDE SEQUENCE [LARGE SCALE GENOMIC DNA]</scope>
    <source>
        <strain evidence="2">Rho-11.1</strain>
        <strain evidence="8">rho-14.1</strain>
        <strain evidence="3">Rho-14.1</strain>
    </source>
</reference>
<dbReference type="EMBL" id="NXEJ01000008">
    <property type="protein sequence ID" value="POO50540.1"/>
    <property type="molecule type" value="Genomic_DNA"/>
</dbReference>
<evidence type="ECO:0000313" key="4">
    <source>
        <dbReference type="EMBL" id="POO50540.1"/>
    </source>
</evidence>
<evidence type="ECO:0000313" key="3">
    <source>
        <dbReference type="EMBL" id="MDX8328509.1"/>
    </source>
</evidence>
<evidence type="ECO:0000313" key="8">
    <source>
        <dbReference type="Proteomes" id="UP001277561"/>
    </source>
</evidence>
<dbReference type="STRING" id="1907666.DSM25559_1335"/>
<accession>A0A2S4EAG1</accession>
<evidence type="ECO:0000313" key="2">
    <source>
        <dbReference type="EMBL" id="MDX8302787.1"/>
    </source>
</evidence>
<keyword evidence="1" id="KW-0732">Signal</keyword>
<dbReference type="Proteomes" id="UP000237447">
    <property type="component" value="Unassembled WGS sequence"/>
</dbReference>
<reference evidence="4 7" key="3">
    <citation type="journal article" date="2018" name="Syst. Appl. Microbiol.">
        <title>Agrobacterium rosae sp. nov., isolated from galls on different agricultural crops.</title>
        <authorList>
            <person name="Kuzmanovic N."/>
            <person name="Pulawska J."/>
            <person name="Smalla K."/>
            <person name="Nesme X."/>
        </authorList>
    </citation>
    <scope>NUCLEOTIDE SEQUENCE [LARGE SCALE GENOMIC DNA]</scope>
    <source>
        <strain evidence="4 7">NCPPB 1650</strain>
    </source>
</reference>
<feature type="signal peptide" evidence="1">
    <location>
        <begin position="1"/>
        <end position="22"/>
    </location>
</feature>
<keyword evidence="8" id="KW-1185">Reference proteome</keyword>
<name>A0A1R3TF35_9HYPH</name>
<evidence type="ECO:0000313" key="5">
    <source>
        <dbReference type="EMBL" id="SCX14559.1"/>
    </source>
</evidence>
<sequence>MKRVAVCAAVGAVMCFGTVAIAQDIEVSSLDVKQTHATFEAKRSNAADHHYVADVSGKQVRLVGPRFFPDNSKEVALFGRDQALAREQARSQIAAK</sequence>
<reference evidence="6" key="2">
    <citation type="submission" date="2016-10" db="EMBL/GenBank/DDBJ databases">
        <authorList>
            <person name="Wibberg D."/>
        </authorList>
    </citation>
    <scope>NUCLEOTIDE SEQUENCE [LARGE SCALE GENOMIC DNA]</scope>
</reference>
<dbReference type="EMBL" id="JAVRAF010000002">
    <property type="protein sequence ID" value="MDX8302787.1"/>
    <property type="molecule type" value="Genomic_DNA"/>
</dbReference>
<protein>
    <submittedName>
        <fullName evidence="5">Uncharacterized protein</fullName>
    </submittedName>
</protein>